<accession>A0A6V8HPR9</accession>
<organism evidence="2 3">
    <name type="scientific">Talaromyces pinophilus</name>
    <name type="common">Penicillium pinophilum</name>
    <dbReference type="NCBI Taxonomy" id="128442"/>
    <lineage>
        <taxon>Eukaryota</taxon>
        <taxon>Fungi</taxon>
        <taxon>Dikarya</taxon>
        <taxon>Ascomycota</taxon>
        <taxon>Pezizomycotina</taxon>
        <taxon>Eurotiomycetes</taxon>
        <taxon>Eurotiomycetidae</taxon>
        <taxon>Eurotiales</taxon>
        <taxon>Trichocomaceae</taxon>
        <taxon>Talaromyces</taxon>
        <taxon>Talaromyces sect. Talaromyces</taxon>
    </lineage>
</organism>
<comment type="caution">
    <text evidence="2">The sequence shown here is derived from an EMBL/GenBank/DDBJ whole genome shotgun (WGS) entry which is preliminary data.</text>
</comment>
<dbReference type="PANTHER" id="PTHR35394:SF5">
    <property type="entry name" value="DUF3176 DOMAIN-CONTAINING PROTEIN"/>
    <property type="match status" value="1"/>
</dbReference>
<protein>
    <submittedName>
        <fullName evidence="2">Uncharacterized protein</fullName>
    </submittedName>
</protein>
<dbReference type="Pfam" id="PF11374">
    <property type="entry name" value="DUF3176"/>
    <property type="match status" value="1"/>
</dbReference>
<name>A0A6V8HPR9_TALPI</name>
<sequence length="272" mass="29448">MVLGFEMQSSAHELQHLRASSLDHHQSLLPKSEGVSSEQSHSASNLAINHETTPYKPSPGWSAIPWKLEILSWIGSLRFFIAIIVVLNVLKGRPLPDLQYGITPNAILTLLATFGQALLIAPVGSALGQMKRLQALEKRPMNNFETLDKASRGPLGSAFLISGRKSGPVASFGAFVTIVALGVSTFTQQSLKYSTVYPYTDEAYMSIAQFINGTGYAPMGNTMQESGVDAEVLNAPYLAFYNPLRANFTAGSLARCGSNNCTWDSYQTLGLI</sequence>
<keyword evidence="1" id="KW-0812">Transmembrane</keyword>
<evidence type="ECO:0000256" key="1">
    <source>
        <dbReference type="SAM" id="Phobius"/>
    </source>
</evidence>
<gene>
    <name evidence="2" type="ORF">TCE0_060f19195</name>
</gene>
<evidence type="ECO:0000313" key="2">
    <source>
        <dbReference type="EMBL" id="GAM43960.1"/>
    </source>
</evidence>
<dbReference type="PANTHER" id="PTHR35394">
    <property type="entry name" value="DUF3176 DOMAIN-CONTAINING PROTEIN"/>
    <property type="match status" value="1"/>
</dbReference>
<keyword evidence="1" id="KW-0472">Membrane</keyword>
<evidence type="ECO:0000313" key="3">
    <source>
        <dbReference type="Proteomes" id="UP000053095"/>
    </source>
</evidence>
<dbReference type="AlphaFoldDB" id="A0A6V8HPR9"/>
<dbReference type="InterPro" id="IPR021514">
    <property type="entry name" value="DUF3176"/>
</dbReference>
<reference evidence="3" key="1">
    <citation type="journal article" date="2015" name="Genome Announc.">
        <title>Draft genome sequence of Talaromyces cellulolyticus strain Y-94, a source of lignocellulosic biomass-degrading enzymes.</title>
        <authorList>
            <person name="Fujii T."/>
            <person name="Koike H."/>
            <person name="Sawayama S."/>
            <person name="Yano S."/>
            <person name="Inoue H."/>
        </authorList>
    </citation>
    <scope>NUCLEOTIDE SEQUENCE [LARGE SCALE GENOMIC DNA]</scope>
    <source>
        <strain evidence="3">Y-94</strain>
    </source>
</reference>
<feature type="transmembrane region" description="Helical" evidence="1">
    <location>
        <begin position="169"/>
        <end position="187"/>
    </location>
</feature>
<dbReference type="Proteomes" id="UP000053095">
    <property type="component" value="Unassembled WGS sequence"/>
</dbReference>
<proteinExistence type="predicted"/>
<feature type="transmembrane region" description="Helical" evidence="1">
    <location>
        <begin position="70"/>
        <end position="90"/>
    </location>
</feature>
<keyword evidence="1" id="KW-1133">Transmembrane helix</keyword>
<keyword evidence="3" id="KW-1185">Reference proteome</keyword>
<feature type="transmembrane region" description="Helical" evidence="1">
    <location>
        <begin position="102"/>
        <end position="123"/>
    </location>
</feature>
<dbReference type="EMBL" id="DF933856">
    <property type="protein sequence ID" value="GAM43960.1"/>
    <property type="molecule type" value="Genomic_DNA"/>
</dbReference>